<protein>
    <submittedName>
        <fullName evidence="12">DUF1049 domain-containing protein</fullName>
    </submittedName>
    <submittedName>
        <fullName evidence="35">Uncharacterized integral membrane protein</fullName>
    </submittedName>
</protein>
<dbReference type="EMBL" id="RJOH01000013">
    <property type="protein sequence ID" value="RSJ11736.1"/>
    <property type="molecule type" value="Genomic_DNA"/>
</dbReference>
<evidence type="ECO:0000313" key="11">
    <source>
        <dbReference type="EMBL" id="KYF34413.1"/>
    </source>
</evidence>
<dbReference type="RefSeq" id="WP_000913393.1">
    <property type="nucleotide sequence ID" value="NZ_CAJJIE010000059.1"/>
</dbReference>
<dbReference type="EMBL" id="NCVE01000029">
    <property type="protein sequence ID" value="ORO87900.1"/>
    <property type="molecule type" value="Genomic_DNA"/>
</dbReference>
<dbReference type="EMBL" id="RJNT01000002">
    <property type="protein sequence ID" value="RSI86980.1"/>
    <property type="molecule type" value="Genomic_DNA"/>
</dbReference>
<evidence type="ECO:0000259" key="7">
    <source>
        <dbReference type="Pfam" id="PF06305"/>
    </source>
</evidence>
<dbReference type="EMBL" id="NCVN01000007">
    <property type="protein sequence ID" value="ORP08013.1"/>
    <property type="molecule type" value="Genomic_DNA"/>
</dbReference>
<evidence type="ECO:0000313" key="55">
    <source>
        <dbReference type="Proteomes" id="UP000271977"/>
    </source>
</evidence>
<evidence type="ECO:0000313" key="36">
    <source>
        <dbReference type="Proteomes" id="UP000028067"/>
    </source>
</evidence>
<dbReference type="Pfam" id="PF06305">
    <property type="entry name" value="LapA_dom"/>
    <property type="match status" value="1"/>
</dbReference>
<dbReference type="Proteomes" id="UP000267438">
    <property type="component" value="Unassembled WGS sequence"/>
</dbReference>
<dbReference type="Proteomes" id="UP000028093">
    <property type="component" value="Unassembled WGS sequence"/>
</dbReference>
<evidence type="ECO:0000313" key="31">
    <source>
        <dbReference type="EMBL" id="RSI86980.1"/>
    </source>
</evidence>
<dbReference type="AlphaFoldDB" id="A0A081PSD2"/>
<evidence type="ECO:0000313" key="15">
    <source>
        <dbReference type="EMBL" id="OOR79645.1"/>
    </source>
</evidence>
<evidence type="ECO:0000313" key="23">
    <source>
        <dbReference type="EMBL" id="ORP04233.1"/>
    </source>
</evidence>
<evidence type="ECO:0000256" key="4">
    <source>
        <dbReference type="ARBA" id="ARBA00023136"/>
    </source>
</evidence>
<dbReference type="EMBL" id="JPFT01000004">
    <property type="protein sequence ID" value="KEQ33605.1"/>
    <property type="molecule type" value="Genomic_DNA"/>
</dbReference>
<evidence type="ECO:0000313" key="8">
    <source>
        <dbReference type="EMBL" id="KEQ33605.1"/>
    </source>
</evidence>
<evidence type="ECO:0000313" key="35">
    <source>
        <dbReference type="EMBL" id="SUN74832.1"/>
    </source>
</evidence>
<dbReference type="EMBL" id="WIKE01000002">
    <property type="protein sequence ID" value="MQQ63392.1"/>
    <property type="molecule type" value="Genomic_DNA"/>
</dbReference>
<organism evidence="8 37">
    <name type="scientific">Streptococcus mitis</name>
    <dbReference type="NCBI Taxonomy" id="28037"/>
    <lineage>
        <taxon>Bacteria</taxon>
        <taxon>Bacillati</taxon>
        <taxon>Bacillota</taxon>
        <taxon>Bacilli</taxon>
        <taxon>Lactobacillales</taxon>
        <taxon>Streptococcaceae</taxon>
        <taxon>Streptococcus</taxon>
        <taxon>Streptococcus mitis group</taxon>
    </lineage>
</organism>
<evidence type="ECO:0000313" key="24">
    <source>
        <dbReference type="EMBL" id="ORP08013.1"/>
    </source>
</evidence>
<sequence length="114" mass="12712">MLKKFNELSLKDKAYLIGGLSLLVIVISFGLLNRQTVTVSLVFTQLSAPLILVIFTCLVIGIIAGSAIGISYHHNKTQDLRSRIAEAEATINIKDRELVQYEEQVQQLKQEAKQ</sequence>
<evidence type="ECO:0000313" key="52">
    <source>
        <dbReference type="Proteomes" id="UP000255482"/>
    </source>
</evidence>
<feature type="coiled-coil region" evidence="5">
    <location>
        <begin position="77"/>
        <end position="111"/>
    </location>
</feature>
<evidence type="ECO:0000313" key="42">
    <source>
        <dbReference type="Proteomes" id="UP000193206"/>
    </source>
</evidence>
<evidence type="ECO:0000313" key="26">
    <source>
        <dbReference type="EMBL" id="PLA60841.1"/>
    </source>
</evidence>
<evidence type="ECO:0000313" key="58">
    <source>
        <dbReference type="Proteomes" id="UP000278653"/>
    </source>
</evidence>
<evidence type="ECO:0000313" key="47">
    <source>
        <dbReference type="Proteomes" id="UP000193505"/>
    </source>
</evidence>
<dbReference type="Proteomes" id="UP000193929">
    <property type="component" value="Unassembled WGS sequence"/>
</dbReference>
<dbReference type="EMBL" id="RJNW01000001">
    <property type="protein sequence ID" value="RSI88563.1"/>
    <property type="molecule type" value="Genomic_DNA"/>
</dbReference>
<feature type="transmembrane region" description="Helical" evidence="6">
    <location>
        <begin position="12"/>
        <end position="31"/>
    </location>
</feature>
<evidence type="ECO:0000313" key="38">
    <source>
        <dbReference type="Proteomes" id="UP000070065"/>
    </source>
</evidence>
<dbReference type="Proteomes" id="UP000193102">
    <property type="component" value="Unassembled WGS sequence"/>
</dbReference>
<evidence type="ECO:0000313" key="57">
    <source>
        <dbReference type="Proteomes" id="UP000278063"/>
    </source>
</evidence>
<evidence type="ECO:0000313" key="41">
    <source>
        <dbReference type="Proteomes" id="UP000193102"/>
    </source>
</evidence>
<reference evidence="41 42" key="2">
    <citation type="journal article" date="2016" name="Eur. J. Clin. Microbiol. Infect. Dis.">
        <title>Whole genome sequencing as a tool for phylogenetic analysis of clinical strains of Mitis group streptococci.</title>
        <authorList>
            <person name="Rasmussen L.H."/>
            <person name="Dargis R."/>
            <person name="Hojholt K."/>
            <person name="Christensen J.J."/>
            <person name="Skovgaard O."/>
            <person name="Justesen U.S."/>
            <person name="Rosenvinge F.S."/>
            <person name="Moser C."/>
            <person name="Lukjancenko O."/>
            <person name="Rasmussen S."/>
            <person name="Nielsen X.C."/>
        </authorList>
    </citation>
    <scope>NUCLEOTIDE SEQUENCE [LARGE SCALE GENOMIC DNA]</scope>
    <source>
        <strain evidence="24 42">B_009152_10</strain>
        <strain evidence="23 45">B_5756_13</strain>
        <strain evidence="22 47">OD_310347_11</strain>
        <strain evidence="20 43">RH_12363_08</strain>
        <strain evidence="21 41">RH_17024_08</strain>
        <strain evidence="18 44">RH_17439_08</strain>
        <strain evidence="19 49">RH_50275_09</strain>
        <strain evidence="16 46">RH_50738_11</strain>
        <strain evidence="17 48">RH_777_07</strain>
    </source>
</reference>
<evidence type="ECO:0000313" key="19">
    <source>
        <dbReference type="EMBL" id="ORO95671.1"/>
    </source>
</evidence>
<evidence type="ECO:0000313" key="39">
    <source>
        <dbReference type="Proteomes" id="UP000075442"/>
    </source>
</evidence>
<accession>A0A081PSD2</accession>
<evidence type="ECO:0000313" key="10">
    <source>
        <dbReference type="EMBL" id="KXA58344.1"/>
    </source>
</evidence>
<dbReference type="EMBL" id="CP047883">
    <property type="protein sequence ID" value="QKL33492.1"/>
    <property type="molecule type" value="Genomic_DNA"/>
</dbReference>
<dbReference type="EMBL" id="NCVF01000019">
    <property type="protein sequence ID" value="ORO95671.1"/>
    <property type="molecule type" value="Genomic_DNA"/>
</dbReference>
<reference evidence="36 37" key="1">
    <citation type="submission" date="2014-05" db="EMBL/GenBank/DDBJ databases">
        <authorList>
            <person name="Daugherty S.C."/>
            <person name="Tallon L.J."/>
            <person name="Sadzewicz L."/>
            <person name="Kilian M."/>
            <person name="Tettelin H."/>
        </authorList>
    </citation>
    <scope>NUCLEOTIDE SEQUENCE [LARGE SCALE GENOMIC DNA]</scope>
    <source>
        <strain evidence="8 37">SK1126</strain>
        <strain evidence="9 36">SK271</strain>
    </source>
</reference>
<evidence type="ECO:0000313" key="59">
    <source>
        <dbReference type="Proteomes" id="UP000278970"/>
    </source>
</evidence>
<reference evidence="10 38" key="4">
    <citation type="submission" date="2016-01" db="EMBL/GenBank/DDBJ databases">
        <authorList>
            <person name="Oliw E.H."/>
        </authorList>
    </citation>
    <scope>NUCLEOTIDE SEQUENCE [LARGE SCALE GENOMIC DNA]</scope>
    <source>
        <strain evidence="10 38">CMW7705B</strain>
    </source>
</reference>
<evidence type="ECO:0000313" key="51">
    <source>
        <dbReference type="Proteomes" id="UP000234971"/>
    </source>
</evidence>
<dbReference type="Proteomes" id="UP000436302">
    <property type="component" value="Unassembled WGS sequence"/>
</dbReference>
<evidence type="ECO:0000313" key="61">
    <source>
        <dbReference type="Proteomes" id="UP000466247"/>
    </source>
</evidence>
<dbReference type="EMBL" id="MUXS01000012">
    <property type="protein sequence ID" value="OOR79645.1"/>
    <property type="molecule type" value="Genomic_DNA"/>
</dbReference>
<evidence type="ECO:0000313" key="20">
    <source>
        <dbReference type="EMBL" id="ORO97375.1"/>
    </source>
</evidence>
<evidence type="ECO:0000313" key="17">
    <source>
        <dbReference type="EMBL" id="ORO89516.1"/>
    </source>
</evidence>
<reference evidence="35 52" key="9">
    <citation type="submission" date="2018-06" db="EMBL/GenBank/DDBJ databases">
        <authorList>
            <consortium name="Pathogen Informatics"/>
            <person name="Doyle S."/>
        </authorList>
    </citation>
    <scope>NUCLEOTIDE SEQUENCE [LARGE SCALE GENOMIC DNA]</scope>
    <source>
        <strain evidence="35 52">NCTC12261</strain>
    </source>
</reference>
<evidence type="ECO:0000313" key="54">
    <source>
        <dbReference type="Proteomes" id="UP000267691"/>
    </source>
</evidence>
<dbReference type="Proteomes" id="UP000278970">
    <property type="component" value="Unassembled WGS sequence"/>
</dbReference>
<reference evidence="60 61" key="11">
    <citation type="submission" date="2019-10" db="EMBL/GenBank/DDBJ databases">
        <title>Streptococcus mitis of the oral and urogenital tracts.</title>
        <authorList>
            <person name="Price T."/>
            <person name="Mores C.R."/>
            <person name="Putonti C."/>
            <person name="Wolfe A.J."/>
        </authorList>
    </citation>
    <scope>NUCLEOTIDE SEQUENCE [LARGE SCALE GENOMIC DNA]</scope>
    <source>
        <strain evidence="14 62">SM05</strain>
        <strain evidence="13 61">SM09</strain>
        <strain evidence="12 60">SM39</strain>
    </source>
</reference>
<keyword evidence="4 6" id="KW-0472">Membrane</keyword>
<dbReference type="Proteomes" id="UP000278653">
    <property type="component" value="Unassembled WGS sequence"/>
</dbReference>
<dbReference type="Proteomes" id="UP000271977">
    <property type="component" value="Unassembled WGS sequence"/>
</dbReference>
<evidence type="ECO:0000313" key="44">
    <source>
        <dbReference type="Proteomes" id="UP000193367"/>
    </source>
</evidence>
<evidence type="ECO:0000313" key="9">
    <source>
        <dbReference type="EMBL" id="KER08139.1"/>
    </source>
</evidence>
<evidence type="ECO:0000313" key="62">
    <source>
        <dbReference type="Proteomes" id="UP000477834"/>
    </source>
</evidence>
<dbReference type="EMBL" id="RJPV01000001">
    <property type="protein sequence ID" value="RSJ91462.1"/>
    <property type="molecule type" value="Genomic_DNA"/>
</dbReference>
<evidence type="ECO:0000313" key="37">
    <source>
        <dbReference type="Proteomes" id="UP000028093"/>
    </source>
</evidence>
<dbReference type="PATRIC" id="fig|28037.222.peg.975"/>
<dbReference type="InterPro" id="IPR010445">
    <property type="entry name" value="LapA_dom"/>
</dbReference>
<evidence type="ECO:0000313" key="46">
    <source>
        <dbReference type="Proteomes" id="UP000193441"/>
    </source>
</evidence>
<reference evidence="27 63" key="12">
    <citation type="submission" date="2020-01" db="EMBL/GenBank/DDBJ databases">
        <title>Complete genome sequence of the tetracycline resistane Streptococcus mitis isolate S022-V3-A4.</title>
        <authorList>
            <person name="Pinzauti D."/>
            <person name="Iannelli F."/>
            <person name="Pozzi G."/>
            <person name="Santoro F."/>
        </authorList>
    </citation>
    <scope>NUCLEOTIDE SEQUENCE [LARGE SCALE GENOMIC DNA]</scope>
    <source>
        <strain evidence="27 63">S022-V3-A4</strain>
    </source>
</reference>
<reference evidence="17" key="7">
    <citation type="submission" date="2017-04" db="EMBL/GenBank/DDBJ databases">
        <authorList>
            <person name="Afonso C.L."/>
            <person name="Miller P.J."/>
            <person name="Scott M.A."/>
            <person name="Spackman E."/>
            <person name="Goraichik I."/>
            <person name="Dimitrov K.M."/>
            <person name="Suarez D.L."/>
            <person name="Swayne D.E."/>
        </authorList>
    </citation>
    <scope>NUCLEOTIDE SEQUENCE</scope>
    <source>
        <strain evidence="24">B_009152_10</strain>
        <strain evidence="23">B_5756_13</strain>
        <strain evidence="22">OD_310347_11</strain>
        <strain evidence="20">RH_12363_08</strain>
        <strain evidence="21">RH_17024_08</strain>
        <strain evidence="18">RH_17439_08</strain>
        <strain evidence="19">RH_50275_09</strain>
        <strain evidence="17">RH_777_07</strain>
    </source>
</reference>
<evidence type="ECO:0000313" key="33">
    <source>
        <dbReference type="EMBL" id="RSJ11736.1"/>
    </source>
</evidence>
<evidence type="ECO:0000256" key="1">
    <source>
        <dbReference type="ARBA" id="ARBA00022475"/>
    </source>
</evidence>
<evidence type="ECO:0000256" key="3">
    <source>
        <dbReference type="ARBA" id="ARBA00022989"/>
    </source>
</evidence>
<evidence type="ECO:0000313" key="18">
    <source>
        <dbReference type="EMBL" id="ORO93405.1"/>
    </source>
</evidence>
<dbReference type="Proteomes" id="UP000466247">
    <property type="component" value="Unassembled WGS sequence"/>
</dbReference>
<dbReference type="Proteomes" id="UP000477834">
    <property type="component" value="Unassembled WGS sequence"/>
</dbReference>
<keyword evidence="2 6" id="KW-0812">Transmembrane</keyword>
<evidence type="ECO:0000313" key="60">
    <source>
        <dbReference type="Proteomes" id="UP000436302"/>
    </source>
</evidence>
<dbReference type="EMBL" id="PKID01000001">
    <property type="protein sequence ID" value="PKZ99347.1"/>
    <property type="molecule type" value="Genomic_DNA"/>
</dbReference>
<dbReference type="EMBL" id="JPGW01000012">
    <property type="protein sequence ID" value="KER08139.1"/>
    <property type="molecule type" value="Genomic_DNA"/>
</dbReference>
<reference evidence="11 39" key="3">
    <citation type="submission" date="2016-01" db="EMBL/GenBank/DDBJ databases">
        <title>Highly variable Streptococcus oralis 1 are common among viridans streptococci isolated from primates.</title>
        <authorList>
            <person name="Denapaite D."/>
            <person name="Rieger M."/>
            <person name="Koendgen S."/>
            <person name="Brueckner R."/>
            <person name="Ochigava I."/>
            <person name="Kappeler P."/>
            <person name="Maetz-Rensing K."/>
            <person name="Leendertz F."/>
        </authorList>
    </citation>
    <scope>NUCLEOTIDE SEQUENCE [LARGE SCALE GENOMIC DNA]</scope>
    <source>
        <strain evidence="11 39">M3-1</strain>
    </source>
</reference>
<dbReference type="EMBL" id="NCVI01000020">
    <property type="protein sequence ID" value="ORO98533.1"/>
    <property type="molecule type" value="Genomic_DNA"/>
</dbReference>
<gene>
    <name evidence="15" type="ORF">B0179_08160</name>
    <name evidence="24" type="ORF">B7692_01980</name>
    <name evidence="23" type="ORF">B7693_02145</name>
    <name evidence="22" type="ORF">B7694_06835</name>
    <name evidence="20" type="ORF">B7696_07820</name>
    <name evidence="21" type="ORF">B7697_07430</name>
    <name evidence="18" type="ORF">B7698_08250</name>
    <name evidence="19" type="ORF">B7700_02295</name>
    <name evidence="16" type="ORF">B7701_09620</name>
    <name evidence="17" type="ORF">B7702_04030</name>
    <name evidence="26" type="ORF">CYK18_01105</name>
    <name evidence="25" type="ORF">CYK19_00215</name>
    <name evidence="34" type="ORF">D8789_00575</name>
    <name evidence="33" type="ORF">D8836_07490</name>
    <name evidence="32" type="ORF">D8849_02540</name>
    <name evidence="31" type="ORF">D8853_02470</name>
    <name evidence="30" type="ORF">D8854_08790</name>
    <name evidence="29" type="ORF">D8856_06095</name>
    <name evidence="28" type="ORF">D8865_09780</name>
    <name evidence="14" type="ORF">GEZ69_02860</name>
    <name evidence="13" type="ORF">GEZ71_05480</name>
    <name evidence="12" type="ORF">GEZ78_01520</name>
    <name evidence="10" type="ORF">HMPREF3228_01851</name>
    <name evidence="27" type="ORF">M594_07250</name>
    <name evidence="35" type="ORF">NCTC12261_00806</name>
    <name evidence="8" type="ORF">SK1126_0471</name>
    <name evidence="9" type="ORF">SK271_1147</name>
    <name evidence="11" type="ORF">SMIM3I_01536</name>
</gene>
<dbReference type="EMBL" id="RJNS01000006">
    <property type="protein sequence ID" value="RSI80566.1"/>
    <property type="molecule type" value="Genomic_DNA"/>
</dbReference>
<evidence type="ECO:0000313" key="49">
    <source>
        <dbReference type="Proteomes" id="UP000193929"/>
    </source>
</evidence>
<dbReference type="EMBL" id="WIKC01000004">
    <property type="protein sequence ID" value="MQQ50509.1"/>
    <property type="molecule type" value="Genomic_DNA"/>
</dbReference>
<evidence type="ECO:0000313" key="63">
    <source>
        <dbReference type="Proteomes" id="UP000501099"/>
    </source>
</evidence>
<feature type="domain" description="Lipopolysaccharide assembly protein A" evidence="7">
    <location>
        <begin position="33"/>
        <end position="91"/>
    </location>
</feature>
<dbReference type="EMBL" id="NCVD01000046">
    <property type="protein sequence ID" value="ORO89516.1"/>
    <property type="molecule type" value="Genomic_DNA"/>
</dbReference>
<evidence type="ECO:0000313" key="27">
    <source>
        <dbReference type="EMBL" id="QKL33492.1"/>
    </source>
</evidence>
<dbReference type="OrthoDB" id="2225634at2"/>
<dbReference type="Proteomes" id="UP000193849">
    <property type="component" value="Unassembled WGS sequence"/>
</dbReference>
<evidence type="ECO:0000313" key="14">
    <source>
        <dbReference type="EMBL" id="MQQ63392.1"/>
    </source>
</evidence>
<dbReference type="EMBL" id="UHFS01000002">
    <property type="protein sequence ID" value="SUN74832.1"/>
    <property type="molecule type" value="Genomic_DNA"/>
</dbReference>
<reference evidence="50 51" key="8">
    <citation type="submission" date="2017-12" db="EMBL/GenBank/DDBJ databases">
        <title>Phylogenetic diversity of female urinary microbiome.</title>
        <authorList>
            <person name="Thomas-White K."/>
            <person name="Wolfe A.J."/>
        </authorList>
    </citation>
    <scope>NUCLEOTIDE SEQUENCE [LARGE SCALE GENOMIC DNA]</scope>
    <source>
        <strain evidence="25 50">UMB0079</strain>
        <strain evidence="26 51">UMB1341</strain>
    </source>
</reference>
<dbReference type="Proteomes" id="UP000190872">
    <property type="component" value="Unassembled WGS sequence"/>
</dbReference>
<dbReference type="Proteomes" id="UP000267691">
    <property type="component" value="Unassembled WGS sequence"/>
</dbReference>
<dbReference type="Proteomes" id="UP000272928">
    <property type="component" value="Unassembled WGS sequence"/>
</dbReference>
<reference evidence="15 40" key="5">
    <citation type="submission" date="2017-02" db="EMBL/GenBank/DDBJ databases">
        <title>Draft genome sequence of Streptococcus mitis CCUG 61082.</title>
        <authorList>
            <person name="Salva-Serra F."/>
            <person name="Engstrom-Jakobsson H."/>
            <person name="Thorell K."/>
            <person name="Jaen-Luchoro D."/>
            <person name="Gonzales-Siles L."/>
            <person name="Karlsson R."/>
            <person name="Gomila M."/>
            <person name="Yazdan S."/>
            <person name="Boulund F."/>
            <person name="Johnning A."/>
            <person name="Engstrand L."/>
            <person name="Kristiansson E."/>
            <person name="Moore E."/>
        </authorList>
    </citation>
    <scope>NUCLEOTIDE SEQUENCE [LARGE SCALE GENOMIC DNA]</scope>
    <source>
        <strain evidence="15 40">CCUG 61082</strain>
    </source>
</reference>
<evidence type="ECO:0000313" key="56">
    <source>
        <dbReference type="Proteomes" id="UP000272928"/>
    </source>
</evidence>
<reference evidence="16" key="6">
    <citation type="submission" date="2017-04" db="EMBL/GenBank/DDBJ databases">
        <authorList>
            <person name="Nielsen X.C."/>
            <person name="Rasmussen L.H."/>
            <person name="Hoejholt K."/>
            <person name="Rasmussen S."/>
            <person name="Christensen J.J."/>
        </authorList>
    </citation>
    <scope>NUCLEOTIDE SEQUENCE</scope>
    <source>
        <strain evidence="16">RH_50738_11</strain>
    </source>
</reference>
<dbReference type="Proteomes" id="UP000193367">
    <property type="component" value="Unassembled WGS sequence"/>
</dbReference>
<dbReference type="EMBL" id="PKIE01000001">
    <property type="protein sequence ID" value="PLA60841.1"/>
    <property type="molecule type" value="Genomic_DNA"/>
</dbReference>
<dbReference type="EMBL" id="LROU01000118">
    <property type="protein sequence ID" value="KYF34413.1"/>
    <property type="molecule type" value="Genomic_DNA"/>
</dbReference>
<evidence type="ECO:0000313" key="50">
    <source>
        <dbReference type="Proteomes" id="UP000234902"/>
    </source>
</evidence>
<evidence type="ECO:0000313" key="32">
    <source>
        <dbReference type="EMBL" id="RSI88563.1"/>
    </source>
</evidence>
<dbReference type="EMBL" id="NCVL01000049">
    <property type="protein sequence ID" value="ORP04075.1"/>
    <property type="molecule type" value="Genomic_DNA"/>
</dbReference>
<dbReference type="EMBL" id="RJNQ01000010">
    <property type="protein sequence ID" value="RSI77917.1"/>
    <property type="molecule type" value="Genomic_DNA"/>
</dbReference>
<evidence type="ECO:0000313" key="16">
    <source>
        <dbReference type="EMBL" id="ORO87900.1"/>
    </source>
</evidence>
<dbReference type="Proteomes" id="UP000070065">
    <property type="component" value="Unassembled WGS sequence"/>
</dbReference>
<dbReference type="Proteomes" id="UP000193441">
    <property type="component" value="Unassembled WGS sequence"/>
</dbReference>
<evidence type="ECO:0000313" key="43">
    <source>
        <dbReference type="Proteomes" id="UP000193234"/>
    </source>
</evidence>
<dbReference type="EMBL" id="RJNH01000015">
    <property type="protein sequence ID" value="RSI59166.1"/>
    <property type="molecule type" value="Genomic_DNA"/>
</dbReference>
<keyword evidence="3 6" id="KW-1133">Transmembrane helix</keyword>
<evidence type="ECO:0000313" key="30">
    <source>
        <dbReference type="EMBL" id="RSI80566.1"/>
    </source>
</evidence>
<reference evidence="53 54" key="10">
    <citation type="submission" date="2018-11" db="EMBL/GenBank/DDBJ databases">
        <title>Species Designations Belie Phenotypic and Genotypic Heterogeneity in Oral Streptococci.</title>
        <authorList>
            <person name="Velsko I."/>
        </authorList>
    </citation>
    <scope>NUCLEOTIDE SEQUENCE [LARGE SCALE GENOMIC DNA]</scope>
    <source>
        <strain evidence="30 59">BCA11</strain>
        <strain evidence="29 56">BCA16</strain>
        <strain evidence="33 53">BCC06</strain>
        <strain evidence="28 58">BCC15</strain>
        <strain evidence="34 55">BCC30</strain>
        <strain evidence="32 57">KLC01</strain>
        <strain evidence="31 54">KLC12</strain>
    </source>
</reference>
<evidence type="ECO:0000313" key="28">
    <source>
        <dbReference type="EMBL" id="RSI59166.1"/>
    </source>
</evidence>
<dbReference type="Proteomes" id="UP000234971">
    <property type="component" value="Unassembled WGS sequence"/>
</dbReference>
<dbReference type="EMBL" id="WIJV01000004">
    <property type="protein sequence ID" value="MQP82285.1"/>
    <property type="molecule type" value="Genomic_DNA"/>
</dbReference>
<evidence type="ECO:0000313" key="40">
    <source>
        <dbReference type="Proteomes" id="UP000190872"/>
    </source>
</evidence>
<evidence type="ECO:0000256" key="6">
    <source>
        <dbReference type="SAM" id="Phobius"/>
    </source>
</evidence>
<dbReference type="Proteomes" id="UP000193505">
    <property type="component" value="Unassembled WGS sequence"/>
</dbReference>
<name>A0A081PSD2_STRMT</name>
<dbReference type="GeneID" id="93739367"/>
<dbReference type="EMBL" id="NCVJ01000021">
    <property type="protein sequence ID" value="ORO97375.1"/>
    <property type="molecule type" value="Genomic_DNA"/>
</dbReference>
<evidence type="ECO:0000313" key="21">
    <source>
        <dbReference type="EMBL" id="ORO98533.1"/>
    </source>
</evidence>
<dbReference type="Proteomes" id="UP000075442">
    <property type="component" value="Unassembled WGS sequence"/>
</dbReference>
<dbReference type="EMBL" id="LRQR01000106">
    <property type="protein sequence ID" value="KXA58344.1"/>
    <property type="molecule type" value="Genomic_DNA"/>
</dbReference>
<evidence type="ECO:0000313" key="53">
    <source>
        <dbReference type="Proteomes" id="UP000267438"/>
    </source>
</evidence>
<feature type="transmembrane region" description="Helical" evidence="6">
    <location>
        <begin position="51"/>
        <end position="73"/>
    </location>
</feature>
<evidence type="ECO:0000313" key="22">
    <source>
        <dbReference type="EMBL" id="ORP04075.1"/>
    </source>
</evidence>
<evidence type="ECO:0000313" key="48">
    <source>
        <dbReference type="Proteomes" id="UP000193849"/>
    </source>
</evidence>
<evidence type="ECO:0000256" key="2">
    <source>
        <dbReference type="ARBA" id="ARBA00022692"/>
    </source>
</evidence>
<dbReference type="EMBL" id="NCVM01000023">
    <property type="protein sequence ID" value="ORP04233.1"/>
    <property type="molecule type" value="Genomic_DNA"/>
</dbReference>
<dbReference type="Proteomes" id="UP000234902">
    <property type="component" value="Unassembled WGS sequence"/>
</dbReference>
<keyword evidence="1" id="KW-1003">Cell membrane</keyword>
<keyword evidence="5" id="KW-0175">Coiled coil</keyword>
<proteinExistence type="predicted"/>
<dbReference type="Proteomes" id="UP000278063">
    <property type="component" value="Unassembled WGS sequence"/>
</dbReference>
<dbReference type="Proteomes" id="UP000028067">
    <property type="component" value="Unassembled WGS sequence"/>
</dbReference>
<evidence type="ECO:0000313" key="25">
    <source>
        <dbReference type="EMBL" id="PKZ99347.1"/>
    </source>
</evidence>
<evidence type="ECO:0000313" key="29">
    <source>
        <dbReference type="EMBL" id="RSI77917.1"/>
    </source>
</evidence>
<dbReference type="Proteomes" id="UP000193234">
    <property type="component" value="Unassembled WGS sequence"/>
</dbReference>
<dbReference type="GO" id="GO:0005886">
    <property type="term" value="C:plasma membrane"/>
    <property type="evidence" value="ECO:0007669"/>
    <property type="project" value="InterPro"/>
</dbReference>
<evidence type="ECO:0000313" key="34">
    <source>
        <dbReference type="EMBL" id="RSJ91462.1"/>
    </source>
</evidence>
<dbReference type="EMBL" id="NCVH01000033">
    <property type="protein sequence ID" value="ORO93405.1"/>
    <property type="molecule type" value="Genomic_DNA"/>
</dbReference>
<evidence type="ECO:0000256" key="5">
    <source>
        <dbReference type="SAM" id="Coils"/>
    </source>
</evidence>
<evidence type="ECO:0000313" key="45">
    <source>
        <dbReference type="Proteomes" id="UP000193388"/>
    </source>
</evidence>
<dbReference type="Proteomes" id="UP000193206">
    <property type="component" value="Unassembled WGS sequence"/>
</dbReference>
<evidence type="ECO:0000313" key="13">
    <source>
        <dbReference type="EMBL" id="MQQ50509.1"/>
    </source>
</evidence>
<dbReference type="Proteomes" id="UP000193388">
    <property type="component" value="Unassembled WGS sequence"/>
</dbReference>
<dbReference type="Proteomes" id="UP000255482">
    <property type="component" value="Unassembled WGS sequence"/>
</dbReference>
<dbReference type="Proteomes" id="UP000501099">
    <property type="component" value="Chromosome"/>
</dbReference>
<evidence type="ECO:0000313" key="12">
    <source>
        <dbReference type="EMBL" id="MQP82285.1"/>
    </source>
</evidence>